<proteinExistence type="predicted"/>
<comment type="caution">
    <text evidence="4">The sequence shown here is derived from an EMBL/GenBank/DDBJ whole genome shotgun (WGS) entry which is preliminary data.</text>
</comment>
<dbReference type="Pfam" id="PF13505">
    <property type="entry name" value="OMP_b-brl"/>
    <property type="match status" value="1"/>
</dbReference>
<evidence type="ECO:0000313" key="5">
    <source>
        <dbReference type="Proteomes" id="UP001262754"/>
    </source>
</evidence>
<organism evidence="4 5">
    <name type="scientific">Caulobacter rhizosphaerae</name>
    <dbReference type="NCBI Taxonomy" id="2010972"/>
    <lineage>
        <taxon>Bacteria</taxon>
        <taxon>Pseudomonadati</taxon>
        <taxon>Pseudomonadota</taxon>
        <taxon>Alphaproteobacteria</taxon>
        <taxon>Caulobacterales</taxon>
        <taxon>Caulobacteraceae</taxon>
        <taxon>Caulobacter</taxon>
    </lineage>
</organism>
<sequence length="219" mass="22083">MRLFITTAVAALAVAGAAAAQTAGSPPASAAPASGQYIAVSGGLIGKTDYDYGFANGWSVDADVKSGAQGAIAWGSSIGANWRGEIALGYRSQKVDSALTSNVGVFAASGGKVKALSVDLNGYYDFPVSGPVKPYLGAGVGVAQVKIDDGLLDDKGDALTLQAMAGASVAVSPRISLFAEGRYQYTGSIKVKTTSPAGERHEKLNMTAPGAVVGARFAF</sequence>
<protein>
    <submittedName>
        <fullName evidence="4">Opacity protein-like surface antigen</fullName>
    </submittedName>
</protein>
<feature type="chain" id="PRO_5046982644" evidence="2">
    <location>
        <begin position="31"/>
        <end position="219"/>
    </location>
</feature>
<evidence type="ECO:0000256" key="1">
    <source>
        <dbReference type="ARBA" id="ARBA00022729"/>
    </source>
</evidence>
<evidence type="ECO:0000259" key="3">
    <source>
        <dbReference type="Pfam" id="PF13505"/>
    </source>
</evidence>
<keyword evidence="5" id="KW-1185">Reference proteome</keyword>
<dbReference type="RefSeq" id="WP_056758287.1">
    <property type="nucleotide sequence ID" value="NZ_JAVDRL010000011.1"/>
</dbReference>
<name>A0ABU1N3Q9_9CAUL</name>
<dbReference type="InterPro" id="IPR027385">
    <property type="entry name" value="Beta-barrel_OMP"/>
</dbReference>
<dbReference type="InterPro" id="IPR011250">
    <property type="entry name" value="OMP/PagP_B-barrel"/>
</dbReference>
<reference evidence="4 5" key="1">
    <citation type="submission" date="2023-07" db="EMBL/GenBank/DDBJ databases">
        <title>Sorghum-associated microbial communities from plants grown in Nebraska, USA.</title>
        <authorList>
            <person name="Schachtman D."/>
        </authorList>
    </citation>
    <scope>NUCLEOTIDE SEQUENCE [LARGE SCALE GENOMIC DNA]</scope>
    <source>
        <strain evidence="4 5">DS2154</strain>
    </source>
</reference>
<keyword evidence="1 2" id="KW-0732">Signal</keyword>
<evidence type="ECO:0000313" key="4">
    <source>
        <dbReference type="EMBL" id="MDR6533075.1"/>
    </source>
</evidence>
<evidence type="ECO:0000256" key="2">
    <source>
        <dbReference type="SAM" id="SignalP"/>
    </source>
</evidence>
<dbReference type="Gene3D" id="2.40.160.20">
    <property type="match status" value="1"/>
</dbReference>
<feature type="signal peptide" evidence="2">
    <location>
        <begin position="1"/>
        <end position="30"/>
    </location>
</feature>
<dbReference type="SUPFAM" id="SSF56925">
    <property type="entry name" value="OMPA-like"/>
    <property type="match status" value="1"/>
</dbReference>
<accession>A0ABU1N3Q9</accession>
<dbReference type="EMBL" id="JAVDRL010000011">
    <property type="protein sequence ID" value="MDR6533075.1"/>
    <property type="molecule type" value="Genomic_DNA"/>
</dbReference>
<feature type="domain" description="Outer membrane protein beta-barrel" evidence="3">
    <location>
        <begin position="11"/>
        <end position="217"/>
    </location>
</feature>
<dbReference type="Proteomes" id="UP001262754">
    <property type="component" value="Unassembled WGS sequence"/>
</dbReference>
<gene>
    <name evidence="4" type="ORF">J2800_003836</name>
</gene>